<protein>
    <submittedName>
        <fullName evidence="1">Uncharacterized protein</fullName>
    </submittedName>
</protein>
<sequence length="178" mass="18954">MWNNKAKTTLIFIVCFLVVGIAYFGSVIGSQVANAAPASPSQAHSASVSNKATTNASINRVTTQASAFRVTGIDMSVTPSTTSLWTCGSYIQVVYHAIFHVNSGPNGGTIVFSYTINNGRSQTMEKLTILPGQHLSDFTFTWQGSLPADHFYPEPGGIMVTSPNTLVSKLVAPAGYCR</sequence>
<dbReference type="Proteomes" id="UP000287224">
    <property type="component" value="Unassembled WGS sequence"/>
</dbReference>
<dbReference type="EMBL" id="BIFQ01000001">
    <property type="protein sequence ID" value="GCE03956.1"/>
    <property type="molecule type" value="Genomic_DNA"/>
</dbReference>
<comment type="caution">
    <text evidence="1">The sequence shown here is derived from an EMBL/GenBank/DDBJ whole genome shotgun (WGS) entry which is preliminary data.</text>
</comment>
<reference evidence="2" key="1">
    <citation type="submission" date="2018-12" db="EMBL/GenBank/DDBJ databases">
        <title>Tengunoibacter tsumagoiensis gen. nov., sp. nov., Dictyobacter kobayashii sp. nov., D. alpinus sp. nov., and D. joshuensis sp. nov. and description of Dictyobacteraceae fam. nov. within the order Ktedonobacterales isolated from Tengu-no-mugimeshi.</title>
        <authorList>
            <person name="Wang C.M."/>
            <person name="Zheng Y."/>
            <person name="Sakai Y."/>
            <person name="Toyoda A."/>
            <person name="Minakuchi Y."/>
            <person name="Abe K."/>
            <person name="Yokota A."/>
            <person name="Yabe S."/>
        </authorList>
    </citation>
    <scope>NUCLEOTIDE SEQUENCE [LARGE SCALE GENOMIC DNA]</scope>
    <source>
        <strain evidence="2">S-27</strain>
    </source>
</reference>
<proteinExistence type="predicted"/>
<gene>
    <name evidence="1" type="ORF">KDAU_12850</name>
</gene>
<dbReference type="OrthoDB" id="156448at2"/>
<evidence type="ECO:0000313" key="2">
    <source>
        <dbReference type="Proteomes" id="UP000287224"/>
    </source>
</evidence>
<keyword evidence="2" id="KW-1185">Reference proteome</keyword>
<evidence type="ECO:0000313" key="1">
    <source>
        <dbReference type="EMBL" id="GCE03956.1"/>
    </source>
</evidence>
<organism evidence="1 2">
    <name type="scientific">Dictyobacter aurantiacus</name>
    <dbReference type="NCBI Taxonomy" id="1936993"/>
    <lineage>
        <taxon>Bacteria</taxon>
        <taxon>Bacillati</taxon>
        <taxon>Chloroflexota</taxon>
        <taxon>Ktedonobacteria</taxon>
        <taxon>Ktedonobacterales</taxon>
        <taxon>Dictyobacteraceae</taxon>
        <taxon>Dictyobacter</taxon>
    </lineage>
</organism>
<accession>A0A401ZAX1</accession>
<dbReference type="AlphaFoldDB" id="A0A401ZAX1"/>
<name>A0A401ZAX1_9CHLR</name>